<evidence type="ECO:0000313" key="3">
    <source>
        <dbReference type="EMBL" id="CAJ1400631.1"/>
    </source>
</evidence>
<feature type="region of interest" description="Disordered" evidence="2">
    <location>
        <begin position="58"/>
        <end position="84"/>
    </location>
</feature>
<dbReference type="PANTHER" id="PTHR32004">
    <property type="entry name" value="TRNA LIGASE"/>
    <property type="match status" value="1"/>
</dbReference>
<dbReference type="SUPFAM" id="SSF52540">
    <property type="entry name" value="P-loop containing nucleoside triphosphate hydrolases"/>
    <property type="match status" value="1"/>
</dbReference>
<dbReference type="GO" id="GO:0005634">
    <property type="term" value="C:nucleus"/>
    <property type="evidence" value="ECO:0007669"/>
    <property type="project" value="TreeGrafter"/>
</dbReference>
<evidence type="ECO:0000256" key="1">
    <source>
        <dbReference type="SAM" id="Coils"/>
    </source>
</evidence>
<feature type="coiled-coil region" evidence="1">
    <location>
        <begin position="363"/>
        <end position="390"/>
    </location>
</feature>
<comment type="caution">
    <text evidence="3">The sequence shown here is derived from an EMBL/GenBank/DDBJ whole genome shotgun (WGS) entry which is preliminary data.</text>
</comment>
<dbReference type="InterPro" id="IPR027417">
    <property type="entry name" value="P-loop_NTPase"/>
</dbReference>
<evidence type="ECO:0000313" key="4">
    <source>
        <dbReference type="Proteomes" id="UP001178507"/>
    </source>
</evidence>
<dbReference type="Gene3D" id="3.40.50.300">
    <property type="entry name" value="P-loop containing nucleotide triphosphate hydrolases"/>
    <property type="match status" value="1"/>
</dbReference>
<keyword evidence="4" id="KW-1185">Reference proteome</keyword>
<name>A0AA36J7K0_9DINO</name>
<sequence>MSIPYAQLLAEAKSELAALTWLAEQPAVAAALELAMSDETAKETAALQIVEAVREMGFAGEEPEPPTKRARTESNSTLVPPPAVQPQAVGHARCVCVVLSGMRGAGKTALCNILTQVLGGEHVHYDEITRGQKRSFPGSLKEIFKRSLQETRGWHAEAEGGSDEAKPDPLLLFIDRTHILKSQREETINTLVHFRWRQRHCRTLLVEFSHSEDVFGYDTGGQLSKRFGERHIALCEERIRNRGVAHHALRPSEKLRSVLQKEAKLAQPPSPDELRNFDGCVSLQLADSPPQQALAVIKELQDRWLNTSEDLALKVELAWQVFQRAEDQWRQTATPREQSQWRAQCRQESAQRSWACKRFNSDHKYLYKQLEQATEKADKAAEEAAAAKRKTKLKCWKLDLPEVGSKLREKGVNMETLERFQVELLTVPEGNLEEAAQEHGLSKEALEVMTDALESLEGDDTLEVTVTKIVYASSVVYCVVELPPVPHVGKVPHFMLCRDPKVEPLPLVEDLLQHPEDAVVIKETAVPVPVKGHLIMETREQIEKL</sequence>
<dbReference type="GO" id="GO:0006388">
    <property type="term" value="P:tRNA splicing, via endonucleolytic cleavage and ligation"/>
    <property type="evidence" value="ECO:0007669"/>
    <property type="project" value="TreeGrafter"/>
</dbReference>
<gene>
    <name evidence="3" type="ORF">EVOR1521_LOCUS23936</name>
</gene>
<proteinExistence type="predicted"/>
<dbReference type="PANTHER" id="PTHR32004:SF1">
    <property type="entry name" value="TRNA LIGASE"/>
    <property type="match status" value="1"/>
</dbReference>
<keyword evidence="1" id="KW-0175">Coiled coil</keyword>
<reference evidence="3" key="1">
    <citation type="submission" date="2023-08" db="EMBL/GenBank/DDBJ databases">
        <authorList>
            <person name="Chen Y."/>
            <person name="Shah S."/>
            <person name="Dougan E. K."/>
            <person name="Thang M."/>
            <person name="Chan C."/>
        </authorList>
    </citation>
    <scope>NUCLEOTIDE SEQUENCE</scope>
</reference>
<protein>
    <submittedName>
        <fullName evidence="3">Uncharacterized protein</fullName>
    </submittedName>
</protein>
<dbReference type="EMBL" id="CAUJNA010003380">
    <property type="protein sequence ID" value="CAJ1400631.1"/>
    <property type="molecule type" value="Genomic_DNA"/>
</dbReference>
<dbReference type="Proteomes" id="UP001178507">
    <property type="component" value="Unassembled WGS sequence"/>
</dbReference>
<organism evidence="3 4">
    <name type="scientific">Effrenium voratum</name>
    <dbReference type="NCBI Taxonomy" id="2562239"/>
    <lineage>
        <taxon>Eukaryota</taxon>
        <taxon>Sar</taxon>
        <taxon>Alveolata</taxon>
        <taxon>Dinophyceae</taxon>
        <taxon>Suessiales</taxon>
        <taxon>Symbiodiniaceae</taxon>
        <taxon>Effrenium</taxon>
    </lineage>
</organism>
<dbReference type="AlphaFoldDB" id="A0AA36J7K0"/>
<evidence type="ECO:0000256" key="2">
    <source>
        <dbReference type="SAM" id="MobiDB-lite"/>
    </source>
</evidence>
<dbReference type="GO" id="GO:0003972">
    <property type="term" value="F:RNA ligase (ATP) activity"/>
    <property type="evidence" value="ECO:0007669"/>
    <property type="project" value="TreeGrafter"/>
</dbReference>
<accession>A0AA36J7K0</accession>